<keyword evidence="4 13" id="KW-0328">Glycosyltransferase</keyword>
<dbReference type="FunFam" id="3.90.550.50:FF:000001">
    <property type="entry name" value="Hexosyltransferase"/>
    <property type="match status" value="1"/>
</dbReference>
<evidence type="ECO:0000256" key="3">
    <source>
        <dbReference type="ARBA" id="ARBA00008661"/>
    </source>
</evidence>
<evidence type="ECO:0000313" key="14">
    <source>
        <dbReference type="EMBL" id="TNN34792.1"/>
    </source>
</evidence>
<dbReference type="GO" id="GO:0006493">
    <property type="term" value="P:protein O-linked glycosylation"/>
    <property type="evidence" value="ECO:0007669"/>
    <property type="project" value="TreeGrafter"/>
</dbReference>
<keyword evidence="11" id="KW-0472">Membrane</keyword>
<evidence type="ECO:0000256" key="5">
    <source>
        <dbReference type="ARBA" id="ARBA00022679"/>
    </source>
</evidence>
<comment type="caution">
    <text evidence="14">The sequence shown here is derived from an EMBL/GenBank/DDBJ whole genome shotgun (WGS) entry which is preliminary data.</text>
</comment>
<dbReference type="OrthoDB" id="5957813at2759"/>
<comment type="similarity">
    <text evidence="3 13">Belongs to the glycosyltransferase 31 family.</text>
</comment>
<dbReference type="GO" id="GO:0006629">
    <property type="term" value="P:lipid metabolic process"/>
    <property type="evidence" value="ECO:0007669"/>
    <property type="project" value="UniProtKB-KW"/>
</dbReference>
<sequence>MRRTFLCRFVKLLAITAAAALALSAHALLSRAKPKPRALSAEEYRLIAPETYEYVLNQPAACGPAAPFLVLMVPVGPLETAAREAVRSTWGAPGRDTLTLFYLGLPEGGRDSSAQRALEEESSARGDIIQADFRDTYQNLTIKTMLMMSWLATHCPNASYVMKVDADSFVNVAHLLGRLRRAPGRSFITGSVIRDGRPRRDRRSKWRVSEEQYPDGRFPPYVSGAGYVFSGDLAARISRASRFVRVIPLEDVYVGLCLRVLGVQPVYSLGLPTFRNLFEVRHLDYDRCAFARLVLANGFRPRQLLRMWRDFSRGRGRC</sequence>
<evidence type="ECO:0000313" key="15">
    <source>
        <dbReference type="Proteomes" id="UP000314294"/>
    </source>
</evidence>
<keyword evidence="5 14" id="KW-0808">Transferase</keyword>
<reference evidence="14 15" key="1">
    <citation type="submission" date="2019-03" db="EMBL/GenBank/DDBJ databases">
        <title>First draft genome of Liparis tanakae, snailfish: a comprehensive survey of snailfish specific genes.</title>
        <authorList>
            <person name="Kim W."/>
            <person name="Song I."/>
            <person name="Jeong J.-H."/>
            <person name="Kim D."/>
            <person name="Kim S."/>
            <person name="Ryu S."/>
            <person name="Song J.Y."/>
            <person name="Lee S.K."/>
        </authorList>
    </citation>
    <scope>NUCLEOTIDE SEQUENCE [LARGE SCALE GENOMIC DNA]</scope>
    <source>
        <tissue evidence="14">Muscle</tissue>
    </source>
</reference>
<keyword evidence="12" id="KW-0325">Glycoprotein</keyword>
<comment type="subcellular location">
    <subcellularLocation>
        <location evidence="1 13">Golgi apparatus membrane</location>
        <topology evidence="1 13">Single-pass type II membrane protein</topology>
    </subcellularLocation>
</comment>
<keyword evidence="8" id="KW-1133">Transmembrane helix</keyword>
<dbReference type="GO" id="GO:0008499">
    <property type="term" value="F:N-acetyl-beta-D-glucosaminide beta-(1,3)-galactosyltransferase activity"/>
    <property type="evidence" value="ECO:0007669"/>
    <property type="project" value="TreeGrafter"/>
</dbReference>
<gene>
    <name evidence="14" type="primary">B3GALT1_2</name>
    <name evidence="14" type="ORF">EYF80_055048</name>
</gene>
<name>A0A4Z2F2R5_9TELE</name>
<dbReference type="Gene3D" id="3.90.550.50">
    <property type="match status" value="1"/>
</dbReference>
<dbReference type="PANTHER" id="PTHR11214">
    <property type="entry name" value="BETA-1,3-N-ACETYLGLUCOSAMINYLTRANSFERASE"/>
    <property type="match status" value="1"/>
</dbReference>
<dbReference type="GO" id="GO:0000139">
    <property type="term" value="C:Golgi membrane"/>
    <property type="evidence" value="ECO:0007669"/>
    <property type="project" value="UniProtKB-SubCell"/>
</dbReference>
<dbReference type="EMBL" id="SRLO01001888">
    <property type="protein sequence ID" value="TNN34792.1"/>
    <property type="molecule type" value="Genomic_DNA"/>
</dbReference>
<protein>
    <recommendedName>
        <fullName evidence="13">Hexosyltransferase</fullName>
        <ecNumber evidence="13">2.4.1.-</ecNumber>
    </recommendedName>
</protein>
<evidence type="ECO:0000256" key="11">
    <source>
        <dbReference type="ARBA" id="ARBA00023136"/>
    </source>
</evidence>
<evidence type="ECO:0000256" key="8">
    <source>
        <dbReference type="ARBA" id="ARBA00022989"/>
    </source>
</evidence>
<evidence type="ECO:0000256" key="9">
    <source>
        <dbReference type="ARBA" id="ARBA00023034"/>
    </source>
</evidence>
<dbReference type="InterPro" id="IPR002659">
    <property type="entry name" value="Glyco_trans_31"/>
</dbReference>
<dbReference type="AlphaFoldDB" id="A0A4Z2F2R5"/>
<keyword evidence="6" id="KW-0812">Transmembrane</keyword>
<evidence type="ECO:0000256" key="4">
    <source>
        <dbReference type="ARBA" id="ARBA00022676"/>
    </source>
</evidence>
<proteinExistence type="inferred from homology"/>
<keyword evidence="10" id="KW-0443">Lipid metabolism</keyword>
<keyword evidence="7" id="KW-0735">Signal-anchor</keyword>
<evidence type="ECO:0000256" key="1">
    <source>
        <dbReference type="ARBA" id="ARBA00004323"/>
    </source>
</evidence>
<accession>A0A4Z2F2R5</accession>
<keyword evidence="15" id="KW-1185">Reference proteome</keyword>
<dbReference type="EC" id="2.4.1.-" evidence="13"/>
<dbReference type="Proteomes" id="UP000314294">
    <property type="component" value="Unassembled WGS sequence"/>
</dbReference>
<organism evidence="14 15">
    <name type="scientific">Liparis tanakae</name>
    <name type="common">Tanaka's snailfish</name>
    <dbReference type="NCBI Taxonomy" id="230148"/>
    <lineage>
        <taxon>Eukaryota</taxon>
        <taxon>Metazoa</taxon>
        <taxon>Chordata</taxon>
        <taxon>Craniata</taxon>
        <taxon>Vertebrata</taxon>
        <taxon>Euteleostomi</taxon>
        <taxon>Actinopterygii</taxon>
        <taxon>Neopterygii</taxon>
        <taxon>Teleostei</taxon>
        <taxon>Neoteleostei</taxon>
        <taxon>Acanthomorphata</taxon>
        <taxon>Eupercaria</taxon>
        <taxon>Perciformes</taxon>
        <taxon>Cottioidei</taxon>
        <taxon>Cottales</taxon>
        <taxon>Liparidae</taxon>
        <taxon>Liparis</taxon>
    </lineage>
</organism>
<keyword evidence="9 13" id="KW-0333">Golgi apparatus</keyword>
<evidence type="ECO:0000256" key="12">
    <source>
        <dbReference type="ARBA" id="ARBA00023180"/>
    </source>
</evidence>
<comment type="pathway">
    <text evidence="2">Protein modification; protein glycosylation.</text>
</comment>
<dbReference type="Pfam" id="PF01762">
    <property type="entry name" value="Galactosyl_T"/>
    <property type="match status" value="1"/>
</dbReference>
<evidence type="ECO:0000256" key="7">
    <source>
        <dbReference type="ARBA" id="ARBA00022968"/>
    </source>
</evidence>
<evidence type="ECO:0000256" key="10">
    <source>
        <dbReference type="ARBA" id="ARBA00023098"/>
    </source>
</evidence>
<evidence type="ECO:0000256" key="2">
    <source>
        <dbReference type="ARBA" id="ARBA00004922"/>
    </source>
</evidence>
<evidence type="ECO:0000256" key="6">
    <source>
        <dbReference type="ARBA" id="ARBA00022692"/>
    </source>
</evidence>
<evidence type="ECO:0000256" key="13">
    <source>
        <dbReference type="RuleBase" id="RU363063"/>
    </source>
</evidence>
<dbReference type="PANTHER" id="PTHR11214:SF361">
    <property type="entry name" value="HEXOSYLTRANSFERASE"/>
    <property type="match status" value="1"/>
</dbReference>